<gene>
    <name evidence="6" type="ORF">G5V65_07255</name>
</gene>
<keyword evidence="3" id="KW-0238">DNA-binding</keyword>
<protein>
    <submittedName>
        <fullName evidence="6">LysR family transcriptional regulator</fullName>
    </submittedName>
</protein>
<dbReference type="GO" id="GO:0003677">
    <property type="term" value="F:DNA binding"/>
    <property type="evidence" value="ECO:0007669"/>
    <property type="project" value="UniProtKB-KW"/>
</dbReference>
<sequence length="312" mass="34794">MSYVNNIRMFVRVYELGSMSAAARDQRCSPAVASARISELEKHLGVRLFNRTTRSLQPTENGRIFYDGARKVLESIDEAEAAVMDVTQNPRGTIFIAAPLGIGRRFIAPHVPTFKDLYPQIDLRLRLSDRVIDVTAEGLDIAFHLGLLEDSTLKVRLIADCPRILCAAPSYIARRGMPADGAALVSDRHDCLNLRFPGAKEFQWNLLTPEGPRRFEIAGPFESDDGDVLTGWALDGWGIVMKPIFEVAEHLKQGRLVPVAQATPPLPTQLSVLSQHRRLKDPKVRLFTDYIIARIKADMAERMEGIAPLIAR</sequence>
<evidence type="ECO:0000256" key="1">
    <source>
        <dbReference type="ARBA" id="ARBA00009437"/>
    </source>
</evidence>
<dbReference type="Gene3D" id="1.10.10.10">
    <property type="entry name" value="Winged helix-like DNA-binding domain superfamily/Winged helix DNA-binding domain"/>
    <property type="match status" value="1"/>
</dbReference>
<comment type="caution">
    <text evidence="6">The sequence shown here is derived from an EMBL/GenBank/DDBJ whole genome shotgun (WGS) entry which is preliminary data.</text>
</comment>
<name>A0A6M1U8Y8_9RHOB</name>
<dbReference type="EMBL" id="JAALFE010000005">
    <property type="protein sequence ID" value="NGQ90691.1"/>
    <property type="molecule type" value="Genomic_DNA"/>
</dbReference>
<dbReference type="PANTHER" id="PTHR30537:SF5">
    <property type="entry name" value="HTH-TYPE TRANSCRIPTIONAL ACTIVATOR TTDR-RELATED"/>
    <property type="match status" value="1"/>
</dbReference>
<dbReference type="Pfam" id="PF03466">
    <property type="entry name" value="LysR_substrate"/>
    <property type="match status" value="1"/>
</dbReference>
<dbReference type="RefSeq" id="WP_165048437.1">
    <property type="nucleotide sequence ID" value="NZ_JAALFE010000005.1"/>
</dbReference>
<dbReference type="InterPro" id="IPR036390">
    <property type="entry name" value="WH_DNA-bd_sf"/>
</dbReference>
<dbReference type="InterPro" id="IPR058163">
    <property type="entry name" value="LysR-type_TF_proteobact-type"/>
</dbReference>
<dbReference type="AlphaFoldDB" id="A0A6M1U8Y8"/>
<dbReference type="InterPro" id="IPR036388">
    <property type="entry name" value="WH-like_DNA-bd_sf"/>
</dbReference>
<dbReference type="SUPFAM" id="SSF46785">
    <property type="entry name" value="Winged helix' DNA-binding domain"/>
    <property type="match status" value="1"/>
</dbReference>
<feature type="domain" description="HTH lysR-type" evidence="5">
    <location>
        <begin position="1"/>
        <end position="59"/>
    </location>
</feature>
<evidence type="ECO:0000256" key="3">
    <source>
        <dbReference type="ARBA" id="ARBA00023125"/>
    </source>
</evidence>
<dbReference type="Pfam" id="PF00126">
    <property type="entry name" value="HTH_1"/>
    <property type="match status" value="1"/>
</dbReference>
<dbReference type="InterPro" id="IPR005119">
    <property type="entry name" value="LysR_subst-bd"/>
</dbReference>
<evidence type="ECO:0000256" key="2">
    <source>
        <dbReference type="ARBA" id="ARBA00023015"/>
    </source>
</evidence>
<dbReference type="Gene3D" id="3.40.190.290">
    <property type="match status" value="1"/>
</dbReference>
<evidence type="ECO:0000256" key="4">
    <source>
        <dbReference type="ARBA" id="ARBA00023163"/>
    </source>
</evidence>
<dbReference type="FunFam" id="1.10.10.10:FF:000001">
    <property type="entry name" value="LysR family transcriptional regulator"/>
    <property type="match status" value="1"/>
</dbReference>
<dbReference type="CDD" id="cd08422">
    <property type="entry name" value="PBP2_CrgA_like"/>
    <property type="match status" value="1"/>
</dbReference>
<evidence type="ECO:0000313" key="7">
    <source>
        <dbReference type="Proteomes" id="UP000474758"/>
    </source>
</evidence>
<evidence type="ECO:0000259" key="5">
    <source>
        <dbReference type="PROSITE" id="PS50931"/>
    </source>
</evidence>
<dbReference type="InterPro" id="IPR000847">
    <property type="entry name" value="LysR_HTH_N"/>
</dbReference>
<dbReference type="Proteomes" id="UP000474758">
    <property type="component" value="Unassembled WGS sequence"/>
</dbReference>
<organism evidence="6 7">
    <name type="scientific">Paragemmobacter kunshanensis</name>
    <dbReference type="NCBI Taxonomy" id="2583234"/>
    <lineage>
        <taxon>Bacteria</taxon>
        <taxon>Pseudomonadati</taxon>
        <taxon>Pseudomonadota</taxon>
        <taxon>Alphaproteobacteria</taxon>
        <taxon>Rhodobacterales</taxon>
        <taxon>Paracoccaceae</taxon>
        <taxon>Paragemmobacter</taxon>
    </lineage>
</organism>
<dbReference type="GO" id="GO:0003700">
    <property type="term" value="F:DNA-binding transcription factor activity"/>
    <property type="evidence" value="ECO:0007669"/>
    <property type="project" value="InterPro"/>
</dbReference>
<evidence type="ECO:0000313" key="6">
    <source>
        <dbReference type="EMBL" id="NGQ90691.1"/>
    </source>
</evidence>
<reference evidence="6 7" key="1">
    <citation type="submission" date="2020-02" db="EMBL/GenBank/DDBJ databases">
        <title>Rhodobacter translucens sp. nov., a novel bacterium isolated from activated sludge.</title>
        <authorList>
            <person name="Liu J."/>
        </authorList>
    </citation>
    <scope>NUCLEOTIDE SEQUENCE [LARGE SCALE GENOMIC DNA]</scope>
    <source>
        <strain evidence="6 7">HX-7-19</strain>
    </source>
</reference>
<dbReference type="PROSITE" id="PS50931">
    <property type="entry name" value="HTH_LYSR"/>
    <property type="match status" value="1"/>
</dbReference>
<dbReference type="PANTHER" id="PTHR30537">
    <property type="entry name" value="HTH-TYPE TRANSCRIPTIONAL REGULATOR"/>
    <property type="match status" value="1"/>
</dbReference>
<keyword evidence="7" id="KW-1185">Reference proteome</keyword>
<accession>A0A6M1U8Y8</accession>
<keyword evidence="4" id="KW-0804">Transcription</keyword>
<dbReference type="SUPFAM" id="SSF53850">
    <property type="entry name" value="Periplasmic binding protein-like II"/>
    <property type="match status" value="1"/>
</dbReference>
<comment type="similarity">
    <text evidence="1">Belongs to the LysR transcriptional regulatory family.</text>
</comment>
<proteinExistence type="inferred from homology"/>
<keyword evidence="2" id="KW-0805">Transcription regulation</keyword>